<evidence type="ECO:0000256" key="3">
    <source>
        <dbReference type="ARBA" id="ARBA00022723"/>
    </source>
</evidence>
<dbReference type="RefSeq" id="WP_145350990.1">
    <property type="nucleotide sequence ID" value="NZ_CP036262.1"/>
</dbReference>
<sequence precursor="true">MQSDLIMLRYALSTLMIASLVSTAGAADAAPAEKAAAKITYEDHIKPIFREKCLTCHNQGDAKGGLALDTYAGTMEGGGSGEIVYDGDAESSRLWQLVAHEDTPVMPPNQDKIDAAKIEMIAAWINGGLLENSGSKAKKKKNSLAFSASGSGRPEGDAAMPQTVLQQPVVVSGRASAASSLAASPWAPLVAVGGQKQIVLYNTDTLQLAGVLPFPEGLVHSLRFSRDGGFIIAGGGEGAALGIVAVYDVKTGDRLAVVGDELDAVLGADVNDKMTQIALGGPQKMLRIYDLGSGELLFDIKKHTDWIYDVAFSPDGILLASCDRAAGLMVWEADTGRNYLNLTDHKGPINALAWRDDSNVLATASDDGTVKLFEMNDGKAIKSLNAHGGGVMDVAFDHQGRLVTCGKDNRVKLWDATGKEIANFPAMAEDVLEVTITHDGKRVIAGDWTGTFNVFNSDDAKKVAGAVAANPLSLEQRSEAAKAEVAKLLPPVQAAEAALVAVRAQVDKVTAEKLAMVNQQTEKMKQVAAKDAEKVAAEKLVADLTAQRAQLRTVADQKQQESAAAIKALAEGKSDEAKVAAVETAFATALQAVAAKRTELAAAQAKVGPLVAAAKAMRAEADKQAAAIAAVDKKIAELTAKVAPAEQTLAAAKTAHQQATEKLQQVNTALDLFKKRGAELSAAAAAAADDEVGGRVKQQAALFSTAYQQ</sequence>
<evidence type="ECO:0000256" key="9">
    <source>
        <dbReference type="SAM" id="SignalP"/>
    </source>
</evidence>
<dbReference type="KEGG" id="rml:FF011L_15390"/>
<evidence type="ECO:0000313" key="12">
    <source>
        <dbReference type="Proteomes" id="UP000320672"/>
    </source>
</evidence>
<evidence type="ECO:0000256" key="1">
    <source>
        <dbReference type="ARBA" id="ARBA00022574"/>
    </source>
</evidence>
<keyword evidence="8" id="KW-0175">Coiled coil</keyword>
<dbReference type="SUPFAM" id="SSF50998">
    <property type="entry name" value="Quinoprotein alcohol dehydrogenase-like"/>
    <property type="match status" value="1"/>
</dbReference>
<dbReference type="Pfam" id="PF07635">
    <property type="entry name" value="PSCyt1"/>
    <property type="match status" value="1"/>
</dbReference>
<dbReference type="GO" id="GO:0009055">
    <property type="term" value="F:electron transfer activity"/>
    <property type="evidence" value="ECO:0007669"/>
    <property type="project" value="InterPro"/>
</dbReference>
<keyword evidence="5 7" id="KW-0408">Iron</keyword>
<dbReference type="Proteomes" id="UP000320672">
    <property type="component" value="Chromosome"/>
</dbReference>
<evidence type="ECO:0000259" key="10">
    <source>
        <dbReference type="PROSITE" id="PS51007"/>
    </source>
</evidence>
<dbReference type="InterPro" id="IPR015943">
    <property type="entry name" value="WD40/YVTN_repeat-like_dom_sf"/>
</dbReference>
<feature type="chain" id="PRO_5021908903" evidence="9">
    <location>
        <begin position="27"/>
        <end position="709"/>
    </location>
</feature>
<dbReference type="SUPFAM" id="SSF46626">
    <property type="entry name" value="Cytochrome c"/>
    <property type="match status" value="1"/>
</dbReference>
<feature type="repeat" description="WD" evidence="6">
    <location>
        <begin position="342"/>
        <end position="383"/>
    </location>
</feature>
<dbReference type="AlphaFoldDB" id="A0A517MD27"/>
<organism evidence="11 12">
    <name type="scientific">Roseimaritima multifibrata</name>
    <dbReference type="NCBI Taxonomy" id="1930274"/>
    <lineage>
        <taxon>Bacteria</taxon>
        <taxon>Pseudomonadati</taxon>
        <taxon>Planctomycetota</taxon>
        <taxon>Planctomycetia</taxon>
        <taxon>Pirellulales</taxon>
        <taxon>Pirellulaceae</taxon>
        <taxon>Roseimaritima</taxon>
    </lineage>
</organism>
<feature type="repeat" description="WD" evidence="6">
    <location>
        <begin position="384"/>
        <end position="415"/>
    </location>
</feature>
<dbReference type="PROSITE" id="PS51007">
    <property type="entry name" value="CYTC"/>
    <property type="match status" value="1"/>
</dbReference>
<name>A0A517MD27_9BACT</name>
<dbReference type="PANTHER" id="PTHR44019">
    <property type="entry name" value="WD REPEAT-CONTAINING PROTEIN 55"/>
    <property type="match status" value="1"/>
</dbReference>
<dbReference type="PROSITE" id="PS50082">
    <property type="entry name" value="WD_REPEATS_2"/>
    <property type="match status" value="3"/>
</dbReference>
<dbReference type="EMBL" id="CP036262">
    <property type="protein sequence ID" value="QDS92790.1"/>
    <property type="molecule type" value="Genomic_DNA"/>
</dbReference>
<dbReference type="GO" id="GO:0046872">
    <property type="term" value="F:metal ion binding"/>
    <property type="evidence" value="ECO:0007669"/>
    <property type="project" value="UniProtKB-KW"/>
</dbReference>
<dbReference type="InterPro" id="IPR011047">
    <property type="entry name" value="Quinoprotein_ADH-like_sf"/>
</dbReference>
<dbReference type="Pfam" id="PF00400">
    <property type="entry name" value="WD40"/>
    <property type="match status" value="3"/>
</dbReference>
<keyword evidence="12" id="KW-1185">Reference proteome</keyword>
<evidence type="ECO:0000256" key="7">
    <source>
        <dbReference type="PROSITE-ProRule" id="PRU00433"/>
    </source>
</evidence>
<dbReference type="InterPro" id="IPR036909">
    <property type="entry name" value="Cyt_c-like_dom_sf"/>
</dbReference>
<evidence type="ECO:0000313" key="11">
    <source>
        <dbReference type="EMBL" id="QDS92790.1"/>
    </source>
</evidence>
<keyword evidence="1 6" id="KW-0853">WD repeat</keyword>
<feature type="domain" description="Cytochrome c" evidence="10">
    <location>
        <begin position="40"/>
        <end position="129"/>
    </location>
</feature>
<protein>
    <submittedName>
        <fullName evidence="11">WD domain, G-beta repeat</fullName>
    </submittedName>
</protein>
<keyword evidence="2 7" id="KW-0349">Heme</keyword>
<evidence type="ECO:0000256" key="2">
    <source>
        <dbReference type="ARBA" id="ARBA00022617"/>
    </source>
</evidence>
<dbReference type="PANTHER" id="PTHR44019:SF8">
    <property type="entry name" value="POC1 CENTRIOLAR PROTEIN HOMOLOG"/>
    <property type="match status" value="1"/>
</dbReference>
<accession>A0A517MD27</accession>
<dbReference type="GO" id="GO:0020037">
    <property type="term" value="F:heme binding"/>
    <property type="evidence" value="ECO:0007669"/>
    <property type="project" value="InterPro"/>
</dbReference>
<gene>
    <name evidence="11" type="ORF">FF011L_15390</name>
</gene>
<dbReference type="OrthoDB" id="226265at2"/>
<proteinExistence type="predicted"/>
<evidence type="ECO:0000256" key="4">
    <source>
        <dbReference type="ARBA" id="ARBA00022737"/>
    </source>
</evidence>
<feature type="coiled-coil region" evidence="8">
    <location>
        <begin position="649"/>
        <end position="676"/>
    </location>
</feature>
<dbReference type="InterPro" id="IPR011429">
    <property type="entry name" value="Cyt_c_Planctomycete-type"/>
</dbReference>
<dbReference type="PROSITE" id="PS50294">
    <property type="entry name" value="WD_REPEATS_REGION"/>
    <property type="match status" value="2"/>
</dbReference>
<reference evidence="11 12" key="1">
    <citation type="submission" date="2019-02" db="EMBL/GenBank/DDBJ databases">
        <title>Deep-cultivation of Planctomycetes and their phenomic and genomic characterization uncovers novel biology.</title>
        <authorList>
            <person name="Wiegand S."/>
            <person name="Jogler M."/>
            <person name="Boedeker C."/>
            <person name="Pinto D."/>
            <person name="Vollmers J."/>
            <person name="Rivas-Marin E."/>
            <person name="Kohn T."/>
            <person name="Peeters S.H."/>
            <person name="Heuer A."/>
            <person name="Rast P."/>
            <person name="Oberbeckmann S."/>
            <person name="Bunk B."/>
            <person name="Jeske O."/>
            <person name="Meyerdierks A."/>
            <person name="Storesund J.E."/>
            <person name="Kallscheuer N."/>
            <person name="Luecker S."/>
            <person name="Lage O.M."/>
            <person name="Pohl T."/>
            <person name="Merkel B.J."/>
            <person name="Hornburger P."/>
            <person name="Mueller R.-W."/>
            <person name="Bruemmer F."/>
            <person name="Labrenz M."/>
            <person name="Spormann A.M."/>
            <person name="Op den Camp H."/>
            <person name="Overmann J."/>
            <person name="Amann R."/>
            <person name="Jetten M.S.M."/>
            <person name="Mascher T."/>
            <person name="Medema M.H."/>
            <person name="Devos D.P."/>
            <person name="Kaster A.-K."/>
            <person name="Ovreas L."/>
            <person name="Rohde M."/>
            <person name="Galperin M.Y."/>
            <person name="Jogler C."/>
        </authorList>
    </citation>
    <scope>NUCLEOTIDE SEQUENCE [LARGE SCALE GENOMIC DNA]</scope>
    <source>
        <strain evidence="11 12">FF011L</strain>
    </source>
</reference>
<evidence type="ECO:0000256" key="8">
    <source>
        <dbReference type="SAM" id="Coils"/>
    </source>
</evidence>
<dbReference type="InterPro" id="IPR001680">
    <property type="entry name" value="WD40_rpt"/>
</dbReference>
<dbReference type="CDD" id="cd00200">
    <property type="entry name" value="WD40"/>
    <property type="match status" value="1"/>
</dbReference>
<keyword evidence="3 7" id="KW-0479">Metal-binding</keyword>
<keyword evidence="4" id="KW-0677">Repeat</keyword>
<dbReference type="Gene3D" id="2.130.10.10">
    <property type="entry name" value="YVTN repeat-like/Quinoprotein amine dehydrogenase"/>
    <property type="match status" value="2"/>
</dbReference>
<keyword evidence="9" id="KW-0732">Signal</keyword>
<dbReference type="InterPro" id="IPR050505">
    <property type="entry name" value="WDR55/POC1"/>
</dbReference>
<dbReference type="SMART" id="SM00320">
    <property type="entry name" value="WD40"/>
    <property type="match status" value="7"/>
</dbReference>
<evidence type="ECO:0000256" key="5">
    <source>
        <dbReference type="ARBA" id="ARBA00023004"/>
    </source>
</evidence>
<feature type="repeat" description="WD" evidence="6">
    <location>
        <begin position="300"/>
        <end position="341"/>
    </location>
</feature>
<evidence type="ECO:0000256" key="6">
    <source>
        <dbReference type="PROSITE-ProRule" id="PRU00221"/>
    </source>
</evidence>
<feature type="signal peptide" evidence="9">
    <location>
        <begin position="1"/>
        <end position="26"/>
    </location>
</feature>
<dbReference type="InterPro" id="IPR009056">
    <property type="entry name" value="Cyt_c-like_dom"/>
</dbReference>